<gene>
    <name evidence="2" type="ORF">ENJ67_04340</name>
</gene>
<evidence type="ECO:0008006" key="3">
    <source>
        <dbReference type="Google" id="ProtNLM"/>
    </source>
</evidence>
<feature type="signal peptide" evidence="1">
    <location>
        <begin position="1"/>
        <end position="21"/>
    </location>
</feature>
<name>A0A7C3C9F9_9BACT</name>
<accession>A0A7C3C9F9</accession>
<dbReference type="AlphaFoldDB" id="A0A7C3C9F9"/>
<sequence length="156" mass="18079">MKKITLLLFILSTLLFSFEMNYDKNTTGLVRHLKIYEYPEWVSVIDLANGKRIYFSSPKGMFEFYFRPGKWPEFGIQSESDFKDIYVTDYATSKPVKAKGAFYVYGSDVTSPAGDDLVPFDSYKNAEKFSKEHNGKRIFGFREVSRGLINWLNDSL</sequence>
<dbReference type="Proteomes" id="UP000886390">
    <property type="component" value="Unassembled WGS sequence"/>
</dbReference>
<dbReference type="Gene3D" id="3.30.70.2050">
    <property type="match status" value="1"/>
</dbReference>
<keyword evidence="1" id="KW-0732">Signal</keyword>
<dbReference type="InterPro" id="IPR008719">
    <property type="entry name" value="N2O_reductase_NosL"/>
</dbReference>
<proteinExistence type="predicted"/>
<feature type="chain" id="PRO_5028407021" description="NosL family protein" evidence="1">
    <location>
        <begin position="22"/>
        <end position="156"/>
    </location>
</feature>
<dbReference type="PANTHER" id="PTHR41247:SF1">
    <property type="entry name" value="HTH-TYPE TRANSCRIPTIONAL REPRESSOR YCNK"/>
    <property type="match status" value="1"/>
</dbReference>
<dbReference type="EMBL" id="DRNH01000232">
    <property type="protein sequence ID" value="HFB53940.1"/>
    <property type="molecule type" value="Genomic_DNA"/>
</dbReference>
<comment type="caution">
    <text evidence="2">The sequence shown here is derived from an EMBL/GenBank/DDBJ whole genome shotgun (WGS) entry which is preliminary data.</text>
</comment>
<reference evidence="2" key="1">
    <citation type="journal article" date="2020" name="mSystems">
        <title>Genome- and Community-Level Interaction Insights into Carbon Utilization and Element Cycling Functions of Hydrothermarchaeota in Hydrothermal Sediment.</title>
        <authorList>
            <person name="Zhou Z."/>
            <person name="Liu Y."/>
            <person name="Xu W."/>
            <person name="Pan J."/>
            <person name="Luo Z.H."/>
            <person name="Li M."/>
        </authorList>
    </citation>
    <scope>NUCLEOTIDE SEQUENCE [LARGE SCALE GENOMIC DNA]</scope>
    <source>
        <strain evidence="2">HyVt-507</strain>
    </source>
</reference>
<dbReference type="Pfam" id="PF05573">
    <property type="entry name" value="NosL"/>
    <property type="match status" value="1"/>
</dbReference>
<evidence type="ECO:0000256" key="1">
    <source>
        <dbReference type="SAM" id="SignalP"/>
    </source>
</evidence>
<evidence type="ECO:0000313" key="2">
    <source>
        <dbReference type="EMBL" id="HFB53940.1"/>
    </source>
</evidence>
<dbReference type="PANTHER" id="PTHR41247">
    <property type="entry name" value="HTH-TYPE TRANSCRIPTIONAL REPRESSOR YCNK"/>
    <property type="match status" value="1"/>
</dbReference>
<dbReference type="SUPFAM" id="SSF160387">
    <property type="entry name" value="NosL/MerB-like"/>
    <property type="match status" value="1"/>
</dbReference>
<organism evidence="2">
    <name type="scientific">Sulfurimonas autotrophica</name>
    <dbReference type="NCBI Taxonomy" id="202747"/>
    <lineage>
        <taxon>Bacteria</taxon>
        <taxon>Pseudomonadati</taxon>
        <taxon>Campylobacterota</taxon>
        <taxon>Epsilonproteobacteria</taxon>
        <taxon>Campylobacterales</taxon>
        <taxon>Sulfurimonadaceae</taxon>
        <taxon>Sulfurimonas</taxon>
    </lineage>
</organism>
<protein>
    <recommendedName>
        <fullName evidence="3">NosL family protein</fullName>
    </recommendedName>
</protein>